<feature type="transmembrane region" description="Helical" evidence="9">
    <location>
        <begin position="48"/>
        <end position="67"/>
    </location>
</feature>
<proteinExistence type="inferred from homology"/>
<name>A0ABT3ZPN0_9BURK</name>
<dbReference type="InterPro" id="IPR044669">
    <property type="entry name" value="YneE/VCCN1/2-like"/>
</dbReference>
<protein>
    <submittedName>
        <fullName evidence="10">Bestrophin family ion channel</fullName>
    </submittedName>
</protein>
<evidence type="ECO:0000256" key="6">
    <source>
        <dbReference type="ARBA" id="ARBA00023065"/>
    </source>
</evidence>
<evidence type="ECO:0000256" key="4">
    <source>
        <dbReference type="ARBA" id="ARBA00022692"/>
    </source>
</evidence>
<evidence type="ECO:0000256" key="5">
    <source>
        <dbReference type="ARBA" id="ARBA00022989"/>
    </source>
</evidence>
<dbReference type="Proteomes" id="UP001082899">
    <property type="component" value="Unassembled WGS sequence"/>
</dbReference>
<dbReference type="PANTHER" id="PTHR33281">
    <property type="entry name" value="UPF0187 PROTEIN YNEE"/>
    <property type="match status" value="1"/>
</dbReference>
<evidence type="ECO:0000313" key="10">
    <source>
        <dbReference type="EMBL" id="MCY0388516.1"/>
    </source>
</evidence>
<sequence>MMVQHGSRFNSLVRYLGWPLLALLFWDVAVTASYVMLHRGGSLELPSLPVSLFGSVLVLFLGVRTNAAYARWWEARTLWGAIVNASRSFARETLYLVSDAAPAQAVQRSMVRRQVAYAQALRLHLLRQDVTPALRVLSAGETGDARYDAFSNVPNALLNRHAADMAHCHAAGWLDRYDRIRLETTLVDLSNAQGGLERIKNTPLPKQYGQYLRFFVTAFCILLPIGLVDSLLYYTPLASTAVGFILMTIDKMGTDLQDPFTNSVHDVPMDSICRTIQIDLMESIGETAPTPAHSVDGVLW</sequence>
<gene>
    <name evidence="10" type="ORF">OVY01_15100</name>
</gene>
<keyword evidence="5 9" id="KW-1133">Transmembrane helix</keyword>
<dbReference type="RefSeq" id="WP_267848409.1">
    <property type="nucleotide sequence ID" value="NZ_JAPMXC010000005.1"/>
</dbReference>
<evidence type="ECO:0000256" key="8">
    <source>
        <dbReference type="ARBA" id="ARBA00034708"/>
    </source>
</evidence>
<evidence type="ECO:0000256" key="7">
    <source>
        <dbReference type="ARBA" id="ARBA00023136"/>
    </source>
</evidence>
<keyword evidence="3" id="KW-1003">Cell membrane</keyword>
<evidence type="ECO:0000256" key="9">
    <source>
        <dbReference type="SAM" id="Phobius"/>
    </source>
</evidence>
<keyword evidence="2" id="KW-0813">Transport</keyword>
<comment type="similarity">
    <text evidence="8">Belongs to the anion channel-forming bestrophin (TC 1.A.46) family.</text>
</comment>
<evidence type="ECO:0000256" key="3">
    <source>
        <dbReference type="ARBA" id="ARBA00022475"/>
    </source>
</evidence>
<feature type="transmembrane region" description="Helical" evidence="9">
    <location>
        <begin position="12"/>
        <end position="36"/>
    </location>
</feature>
<organism evidence="10 11">
    <name type="scientific">Robbsia betulipollinis</name>
    <dbReference type="NCBI Taxonomy" id="2981849"/>
    <lineage>
        <taxon>Bacteria</taxon>
        <taxon>Pseudomonadati</taxon>
        <taxon>Pseudomonadota</taxon>
        <taxon>Betaproteobacteria</taxon>
        <taxon>Burkholderiales</taxon>
        <taxon>Burkholderiaceae</taxon>
        <taxon>Robbsia</taxon>
    </lineage>
</organism>
<keyword evidence="7 9" id="KW-0472">Membrane</keyword>
<evidence type="ECO:0000313" key="11">
    <source>
        <dbReference type="Proteomes" id="UP001082899"/>
    </source>
</evidence>
<evidence type="ECO:0000256" key="1">
    <source>
        <dbReference type="ARBA" id="ARBA00004651"/>
    </source>
</evidence>
<evidence type="ECO:0000256" key="2">
    <source>
        <dbReference type="ARBA" id="ARBA00022448"/>
    </source>
</evidence>
<keyword evidence="4 9" id="KW-0812">Transmembrane</keyword>
<comment type="subcellular location">
    <subcellularLocation>
        <location evidence="1">Cell membrane</location>
        <topology evidence="1">Multi-pass membrane protein</topology>
    </subcellularLocation>
</comment>
<dbReference type="Pfam" id="PF25539">
    <property type="entry name" value="Bestrophin_2"/>
    <property type="match status" value="1"/>
</dbReference>
<accession>A0ABT3ZPN0</accession>
<reference evidence="10" key="1">
    <citation type="submission" date="2022-11" db="EMBL/GenBank/DDBJ databases">
        <title>Robbsia betulipollinis sp. nov., isolated from pollen of birch (Betula pendula).</title>
        <authorList>
            <person name="Shi H."/>
            <person name="Ambika Manirajan B."/>
            <person name="Ratering S."/>
            <person name="Geissler-Plaum R."/>
            <person name="Schnell S."/>
        </authorList>
    </citation>
    <scope>NUCLEOTIDE SEQUENCE</scope>
    <source>
        <strain evidence="10">Bb-Pol-6</strain>
    </source>
</reference>
<keyword evidence="6" id="KW-0406">Ion transport</keyword>
<keyword evidence="11" id="KW-1185">Reference proteome</keyword>
<comment type="caution">
    <text evidence="10">The sequence shown here is derived from an EMBL/GenBank/DDBJ whole genome shotgun (WGS) entry which is preliminary data.</text>
</comment>
<dbReference type="PANTHER" id="PTHR33281:SF19">
    <property type="entry name" value="VOLTAGE-DEPENDENT ANION CHANNEL-FORMING PROTEIN YNEE"/>
    <property type="match status" value="1"/>
</dbReference>
<dbReference type="EMBL" id="JAPMXC010000005">
    <property type="protein sequence ID" value="MCY0388516.1"/>
    <property type="molecule type" value="Genomic_DNA"/>
</dbReference>